<evidence type="ECO:0000313" key="2">
    <source>
        <dbReference type="Proteomes" id="UP000199382"/>
    </source>
</evidence>
<accession>A0A1G8JZV3</accession>
<protein>
    <submittedName>
        <fullName evidence="1">Uncharacterized protein</fullName>
    </submittedName>
</protein>
<evidence type="ECO:0000313" key="1">
    <source>
        <dbReference type="EMBL" id="SDI36724.1"/>
    </source>
</evidence>
<gene>
    <name evidence="1" type="ORF">SAMN04488026_1002106</name>
</gene>
<sequence length="33" mass="3652">MADIVPLDGCCEVRPEHIAELARRPRAAGHRIV</sequence>
<dbReference type="InterPro" id="IPR036589">
    <property type="entry name" value="HCY_dom_sf"/>
</dbReference>
<dbReference type="AlphaFoldDB" id="A0A1G8JZV3"/>
<proteinExistence type="predicted"/>
<name>A0A1G8JZV3_9RHOB</name>
<reference evidence="1 2" key="1">
    <citation type="submission" date="2016-10" db="EMBL/GenBank/DDBJ databases">
        <authorList>
            <person name="de Groot N.N."/>
        </authorList>
    </citation>
    <scope>NUCLEOTIDE SEQUENCE [LARGE SCALE GENOMIC DNA]</scope>
    <source>
        <strain evidence="1 2">DSM 25294</strain>
    </source>
</reference>
<keyword evidence="2" id="KW-1185">Reference proteome</keyword>
<organism evidence="1 2">
    <name type="scientific">Aliiruegeria lutimaris</name>
    <dbReference type="NCBI Taxonomy" id="571298"/>
    <lineage>
        <taxon>Bacteria</taxon>
        <taxon>Pseudomonadati</taxon>
        <taxon>Pseudomonadota</taxon>
        <taxon>Alphaproteobacteria</taxon>
        <taxon>Rhodobacterales</taxon>
        <taxon>Roseobacteraceae</taxon>
        <taxon>Aliiruegeria</taxon>
    </lineage>
</organism>
<dbReference type="SUPFAM" id="SSF82282">
    <property type="entry name" value="Homocysteine S-methyltransferase"/>
    <property type="match status" value="1"/>
</dbReference>
<dbReference type="Proteomes" id="UP000199382">
    <property type="component" value="Unassembled WGS sequence"/>
</dbReference>
<dbReference type="EMBL" id="FNEK01000002">
    <property type="protein sequence ID" value="SDI36724.1"/>
    <property type="molecule type" value="Genomic_DNA"/>
</dbReference>